<sequence>MQAPNPLVMALAVSAALLTADAAAQSRQPPLSSVPMSSVQVTAPARTFRVYQDDLDAVRGIYAMSNGWRLQVSPAPGGISAQIGRERAMRLVAVSPDEYASHDGNVTMDFNRGNSGDDMVMTYVPDPRLAQVIVVKATLAQR</sequence>
<organism evidence="2 3">
    <name type="scientific">Massilia varians</name>
    <dbReference type="NCBI Taxonomy" id="457921"/>
    <lineage>
        <taxon>Bacteria</taxon>
        <taxon>Pseudomonadati</taxon>
        <taxon>Pseudomonadota</taxon>
        <taxon>Betaproteobacteria</taxon>
        <taxon>Burkholderiales</taxon>
        <taxon>Oxalobacteraceae</taxon>
        <taxon>Telluria group</taxon>
        <taxon>Massilia</taxon>
    </lineage>
</organism>
<dbReference type="RefSeq" id="WP_281913723.1">
    <property type="nucleotide sequence ID" value="NZ_AP026966.1"/>
</dbReference>
<protein>
    <submittedName>
        <fullName evidence="2">Uncharacterized protein</fullName>
    </submittedName>
</protein>
<evidence type="ECO:0000313" key="2">
    <source>
        <dbReference type="EMBL" id="BDT58338.1"/>
    </source>
</evidence>
<dbReference type="EMBL" id="AP026966">
    <property type="protein sequence ID" value="BDT58338.1"/>
    <property type="molecule type" value="Genomic_DNA"/>
</dbReference>
<dbReference type="Proteomes" id="UP001163336">
    <property type="component" value="Chromosome"/>
</dbReference>
<feature type="chain" id="PRO_5046138804" evidence="1">
    <location>
        <begin position="25"/>
        <end position="142"/>
    </location>
</feature>
<proteinExistence type="predicted"/>
<reference evidence="2" key="1">
    <citation type="submission" date="2022-11" db="EMBL/GenBank/DDBJ databases">
        <title>Isolation and characterization of PLA-degrading bacterium Massilia sp. from Antarctic soil.</title>
        <authorList>
            <person name="Sato K."/>
            <person name="Gomez-Fuentes C."/>
            <person name="Ahmad S.A."/>
            <person name="Zulkharnain A."/>
        </authorList>
    </citation>
    <scope>NUCLEOTIDE SEQUENCE</scope>
    <source>
        <strain evidence="2">N-3</strain>
    </source>
</reference>
<feature type="signal peptide" evidence="1">
    <location>
        <begin position="1"/>
        <end position="24"/>
    </location>
</feature>
<keyword evidence="3" id="KW-1185">Reference proteome</keyword>
<gene>
    <name evidence="2" type="ORF">MasN3_18320</name>
</gene>
<evidence type="ECO:0000313" key="3">
    <source>
        <dbReference type="Proteomes" id="UP001163336"/>
    </source>
</evidence>
<keyword evidence="1" id="KW-0732">Signal</keyword>
<name>A0ABN6TCP9_9BURK</name>
<accession>A0ABN6TCP9</accession>
<evidence type="ECO:0000256" key="1">
    <source>
        <dbReference type="SAM" id="SignalP"/>
    </source>
</evidence>